<dbReference type="OrthoDB" id="9782395at2"/>
<name>A0A428KV29_9BACT</name>
<evidence type="ECO:0000313" key="3">
    <source>
        <dbReference type="Proteomes" id="UP000273500"/>
    </source>
</evidence>
<feature type="domain" description="DUF218" evidence="1">
    <location>
        <begin position="23"/>
        <end position="144"/>
    </location>
</feature>
<dbReference type="PANTHER" id="PTHR30336">
    <property type="entry name" value="INNER MEMBRANE PROTEIN, PROBABLE PERMEASE"/>
    <property type="match status" value="1"/>
</dbReference>
<dbReference type="Gene3D" id="3.40.50.620">
    <property type="entry name" value="HUPs"/>
    <property type="match status" value="1"/>
</dbReference>
<dbReference type="Proteomes" id="UP000273500">
    <property type="component" value="Unassembled WGS sequence"/>
</dbReference>
<reference evidence="2 3" key="1">
    <citation type="submission" date="2018-12" db="EMBL/GenBank/DDBJ databases">
        <authorList>
            <person name="Feng G."/>
            <person name="Zhu H."/>
        </authorList>
    </citation>
    <scope>NUCLEOTIDE SEQUENCE [LARGE SCALE GENOMIC DNA]</scope>
    <source>
        <strain evidence="2 3">KCTC 12533</strain>
    </source>
</reference>
<protein>
    <submittedName>
        <fullName evidence="2">YdcF family protein</fullName>
    </submittedName>
</protein>
<proteinExistence type="predicted"/>
<dbReference type="InterPro" id="IPR014729">
    <property type="entry name" value="Rossmann-like_a/b/a_fold"/>
</dbReference>
<dbReference type="AlphaFoldDB" id="A0A428KV29"/>
<dbReference type="PANTHER" id="PTHR30336:SF20">
    <property type="entry name" value="DUF218 DOMAIN-CONTAINING PROTEIN"/>
    <property type="match status" value="1"/>
</dbReference>
<dbReference type="CDD" id="cd06259">
    <property type="entry name" value="YdcF-like"/>
    <property type="match status" value="1"/>
</dbReference>
<dbReference type="InterPro" id="IPR051599">
    <property type="entry name" value="Cell_Envelope_Assoc"/>
</dbReference>
<gene>
    <name evidence="2" type="ORF">EI291_06060</name>
</gene>
<organism evidence="2 3">
    <name type="scientific">Hymenobacter rigui</name>
    <dbReference type="NCBI Taxonomy" id="334424"/>
    <lineage>
        <taxon>Bacteria</taxon>
        <taxon>Pseudomonadati</taxon>
        <taxon>Bacteroidota</taxon>
        <taxon>Cytophagia</taxon>
        <taxon>Cytophagales</taxon>
        <taxon>Hymenobacteraceae</taxon>
        <taxon>Hymenobacter</taxon>
    </lineage>
</organism>
<evidence type="ECO:0000313" key="2">
    <source>
        <dbReference type="EMBL" id="RSK50394.1"/>
    </source>
</evidence>
<dbReference type="InterPro" id="IPR003848">
    <property type="entry name" value="DUF218"/>
</dbReference>
<sequence length="173" mass="18867">MLLALHAAGITLDALTDQARPADCLVVPGNTVNLDGSLSPRLKARLDEALRLYRAGVSRHIFVSGGLGKEGHFEGTAMRRYLLQQGVPGTAVYIDNQGSNTLATAQNFAQLAQAQHWKSAVVVSQFFHLSRTKLLLRQAGITRVSGSAAHYVEVRDGYALLREVPALYAAWWR</sequence>
<accession>A0A428KV29</accession>
<dbReference type="GO" id="GO:0005886">
    <property type="term" value="C:plasma membrane"/>
    <property type="evidence" value="ECO:0007669"/>
    <property type="project" value="TreeGrafter"/>
</dbReference>
<keyword evidence="3" id="KW-1185">Reference proteome</keyword>
<dbReference type="EMBL" id="RWIT01000002">
    <property type="protein sequence ID" value="RSK50394.1"/>
    <property type="molecule type" value="Genomic_DNA"/>
</dbReference>
<evidence type="ECO:0000259" key="1">
    <source>
        <dbReference type="Pfam" id="PF02698"/>
    </source>
</evidence>
<comment type="caution">
    <text evidence="2">The sequence shown here is derived from an EMBL/GenBank/DDBJ whole genome shotgun (WGS) entry which is preliminary data.</text>
</comment>
<dbReference type="Pfam" id="PF02698">
    <property type="entry name" value="DUF218"/>
    <property type="match status" value="1"/>
</dbReference>